<evidence type="ECO:0000256" key="2">
    <source>
        <dbReference type="SAM" id="Phobius"/>
    </source>
</evidence>
<feature type="region of interest" description="Disordered" evidence="1">
    <location>
        <begin position="199"/>
        <end position="248"/>
    </location>
</feature>
<dbReference type="RefSeq" id="XP_014678808.1">
    <property type="nucleotide sequence ID" value="XM_014823322.1"/>
</dbReference>
<evidence type="ECO:0000256" key="1">
    <source>
        <dbReference type="SAM" id="MobiDB-lite"/>
    </source>
</evidence>
<name>A0ABM1F2Y7_PRICU</name>
<gene>
    <name evidence="4" type="primary">LOC106818632</name>
</gene>
<evidence type="ECO:0000313" key="4">
    <source>
        <dbReference type="RefSeq" id="XP_014678808.1"/>
    </source>
</evidence>
<evidence type="ECO:0000313" key="3">
    <source>
        <dbReference type="Proteomes" id="UP000695022"/>
    </source>
</evidence>
<keyword evidence="3" id="KW-1185">Reference proteome</keyword>
<accession>A0ABM1F2Y7</accession>
<keyword evidence="2" id="KW-0472">Membrane</keyword>
<keyword evidence="2" id="KW-0812">Transmembrane</keyword>
<keyword evidence="2" id="KW-1133">Transmembrane helix</keyword>
<dbReference type="Proteomes" id="UP000695022">
    <property type="component" value="Unplaced"/>
</dbReference>
<feature type="region of interest" description="Disordered" evidence="1">
    <location>
        <begin position="110"/>
        <end position="135"/>
    </location>
</feature>
<feature type="transmembrane region" description="Helical" evidence="2">
    <location>
        <begin position="375"/>
        <end position="398"/>
    </location>
</feature>
<organism evidence="3 4">
    <name type="scientific">Priapulus caudatus</name>
    <name type="common">Priapulid worm</name>
    <dbReference type="NCBI Taxonomy" id="37621"/>
    <lineage>
        <taxon>Eukaryota</taxon>
        <taxon>Metazoa</taxon>
        <taxon>Ecdysozoa</taxon>
        <taxon>Scalidophora</taxon>
        <taxon>Priapulida</taxon>
        <taxon>Priapulimorpha</taxon>
        <taxon>Priapulimorphida</taxon>
        <taxon>Priapulidae</taxon>
        <taxon>Priapulus</taxon>
    </lineage>
</organism>
<reference evidence="4" key="1">
    <citation type="submission" date="2025-08" db="UniProtKB">
        <authorList>
            <consortium name="RefSeq"/>
        </authorList>
    </citation>
    <scope>IDENTIFICATION</scope>
</reference>
<sequence length="419" mass="45208">MLSLSVSFTCNVPVDALPTCRRRPLTSDVTGDEVTVSSEESSLVCDVVAAAWGAADATSVADGVCATTDDEEEASADTTDFTKDAADDGERKGHRKVIIAADNDVAACETTTDDADHNDADAASNDAADDATGDADVNAQRTVVTAASIRQTGSAHVMTLARGASDASTRSAAARCVTRAARVTQRTEEAVGCVTRAVGKTERTEESVEDDNDQENHRPSSLKTNACDAHASMGRKPRETLKPAGGAGGDCVKFAKKQRLVTQQREKEKEKKKKKKIVTFKLEPRSSLFPAEYYTAELRKHLDTADRVHADLTSLPEGEEALATPQATPVNISSLLRRLTNWFISILRTVGLQPTSSERVLVADGTRRFCCCRLIILYVPVCVCVRATCVYACVWLYVTVHARCLCECVSTCMRVRGYM</sequence>
<dbReference type="GeneID" id="106818632"/>
<protein>
    <submittedName>
        <fullName evidence="4">Uncharacterized protein LOC106818632</fullName>
    </submittedName>
</protein>
<feature type="region of interest" description="Disordered" evidence="1">
    <location>
        <begin position="69"/>
        <end position="88"/>
    </location>
</feature>
<proteinExistence type="predicted"/>